<proteinExistence type="predicted"/>
<comment type="caution">
    <text evidence="2">The sequence shown here is derived from an EMBL/GenBank/DDBJ whole genome shotgun (WGS) entry which is preliminary data.</text>
</comment>
<dbReference type="Proteomes" id="UP000323454">
    <property type="component" value="Unassembled WGS sequence"/>
</dbReference>
<gene>
    <name evidence="2" type="ORF">F0L68_25005</name>
</gene>
<feature type="transmembrane region" description="Helical" evidence="1">
    <location>
        <begin position="21"/>
        <end position="39"/>
    </location>
</feature>
<dbReference type="RefSeq" id="WP_149852239.1">
    <property type="nucleotide sequence ID" value="NZ_VUOB01000045.1"/>
</dbReference>
<evidence type="ECO:0000256" key="1">
    <source>
        <dbReference type="SAM" id="Phobius"/>
    </source>
</evidence>
<sequence length="81" mass="8838">MTVAQESAPRKSGIRGWLGAISARQWAAIVIFAAAVTFVLQNYENASVHVFMLTVTMPIWLLLTIALAVGVLIGTLMHRRS</sequence>
<dbReference type="EMBL" id="VUOB01000045">
    <property type="protein sequence ID" value="KAA2257560.1"/>
    <property type="molecule type" value="Genomic_DNA"/>
</dbReference>
<keyword evidence="3" id="KW-1185">Reference proteome</keyword>
<feature type="transmembrane region" description="Helical" evidence="1">
    <location>
        <begin position="59"/>
        <end position="77"/>
    </location>
</feature>
<dbReference type="OrthoDB" id="4829517at2"/>
<reference evidence="2 3" key="1">
    <citation type="submission" date="2019-09" db="EMBL/GenBank/DDBJ databases">
        <title>Goodfellowia gen. nov., a new genus of the Pseudonocardineae related to Actinoalloteichus, containing Goodfellowia coeruleoviolacea gen. nov., comb. nov. gen. nov., comb. nov.</title>
        <authorList>
            <person name="Labeda D."/>
        </authorList>
    </citation>
    <scope>NUCLEOTIDE SEQUENCE [LARGE SCALE GENOMIC DNA]</scope>
    <source>
        <strain evidence="2 3">AN110305</strain>
    </source>
</reference>
<reference evidence="2 3" key="2">
    <citation type="submission" date="2019-09" db="EMBL/GenBank/DDBJ databases">
        <authorList>
            <person name="Jin C."/>
        </authorList>
    </citation>
    <scope>NUCLEOTIDE SEQUENCE [LARGE SCALE GENOMIC DNA]</scope>
    <source>
        <strain evidence="2 3">AN110305</strain>
    </source>
</reference>
<keyword evidence="1" id="KW-0812">Transmembrane</keyword>
<name>A0A5B2X308_9PSEU</name>
<keyword evidence="1" id="KW-0472">Membrane</keyword>
<organism evidence="2 3">
    <name type="scientific">Solihabitans fulvus</name>
    <dbReference type="NCBI Taxonomy" id="1892852"/>
    <lineage>
        <taxon>Bacteria</taxon>
        <taxon>Bacillati</taxon>
        <taxon>Actinomycetota</taxon>
        <taxon>Actinomycetes</taxon>
        <taxon>Pseudonocardiales</taxon>
        <taxon>Pseudonocardiaceae</taxon>
        <taxon>Solihabitans</taxon>
    </lineage>
</organism>
<protein>
    <submittedName>
        <fullName evidence="2">LapA family protein</fullName>
    </submittedName>
</protein>
<accession>A0A5B2X308</accession>
<keyword evidence="1" id="KW-1133">Transmembrane helix</keyword>
<dbReference type="AlphaFoldDB" id="A0A5B2X308"/>
<evidence type="ECO:0000313" key="3">
    <source>
        <dbReference type="Proteomes" id="UP000323454"/>
    </source>
</evidence>
<evidence type="ECO:0000313" key="2">
    <source>
        <dbReference type="EMBL" id="KAA2257560.1"/>
    </source>
</evidence>